<sequence>MLTSASSAHVGAKQLPRSVGNALLTGPPGYRFHIVQCPPALGGPAFNCRLSAEHQSHDNH</sequence>
<evidence type="ECO:0000313" key="3">
    <source>
        <dbReference type="Proteomes" id="UP000784294"/>
    </source>
</evidence>
<dbReference type="EMBL" id="CAAALY010288741">
    <property type="protein sequence ID" value="VEL44050.1"/>
    <property type="molecule type" value="Genomic_DNA"/>
</dbReference>
<protein>
    <submittedName>
        <fullName evidence="2">Uncharacterized protein</fullName>
    </submittedName>
</protein>
<accession>A0A3S5ASB8</accession>
<comment type="caution">
    <text evidence="2">The sequence shown here is derived from an EMBL/GenBank/DDBJ whole genome shotgun (WGS) entry which is preliminary data.</text>
</comment>
<proteinExistence type="predicted"/>
<reference evidence="2" key="1">
    <citation type="submission" date="2018-11" db="EMBL/GenBank/DDBJ databases">
        <authorList>
            <consortium name="Pathogen Informatics"/>
        </authorList>
    </citation>
    <scope>NUCLEOTIDE SEQUENCE</scope>
</reference>
<keyword evidence="3" id="KW-1185">Reference proteome</keyword>
<gene>
    <name evidence="2" type="ORF">PXEA_LOCUS37490</name>
</gene>
<dbReference type="Proteomes" id="UP000784294">
    <property type="component" value="Unassembled WGS sequence"/>
</dbReference>
<evidence type="ECO:0000313" key="2">
    <source>
        <dbReference type="EMBL" id="VEL44050.1"/>
    </source>
</evidence>
<evidence type="ECO:0000256" key="1">
    <source>
        <dbReference type="SAM" id="MobiDB-lite"/>
    </source>
</evidence>
<feature type="region of interest" description="Disordered" evidence="1">
    <location>
        <begin position="1"/>
        <end position="20"/>
    </location>
</feature>
<organism evidence="2 3">
    <name type="scientific">Protopolystoma xenopodis</name>
    <dbReference type="NCBI Taxonomy" id="117903"/>
    <lineage>
        <taxon>Eukaryota</taxon>
        <taxon>Metazoa</taxon>
        <taxon>Spiralia</taxon>
        <taxon>Lophotrochozoa</taxon>
        <taxon>Platyhelminthes</taxon>
        <taxon>Monogenea</taxon>
        <taxon>Polyopisthocotylea</taxon>
        <taxon>Polystomatidea</taxon>
        <taxon>Polystomatidae</taxon>
        <taxon>Protopolystoma</taxon>
    </lineage>
</organism>
<dbReference type="AlphaFoldDB" id="A0A3S5ASB8"/>
<name>A0A3S5ASB8_9PLAT</name>